<dbReference type="EMBL" id="APBN01000004">
    <property type="protein sequence ID" value="EMT52509.1"/>
    <property type="molecule type" value="Genomic_DNA"/>
</dbReference>
<dbReference type="RefSeq" id="WP_003388640.1">
    <property type="nucleotide sequence ID" value="NZ_APBN01000004.1"/>
</dbReference>
<dbReference type="PATRIC" id="fig|1300222.3.peg.2648"/>
<feature type="domain" description="GTPase-associated protein 1 N-terminal" evidence="3">
    <location>
        <begin position="6"/>
        <end position="143"/>
    </location>
</feature>
<reference evidence="5 6" key="1">
    <citation type="submission" date="2013-03" db="EMBL/GenBank/DDBJ databases">
        <title>Assembly of a new bacterial strain Brevibacillus borstelensis AK1.</title>
        <authorList>
            <person name="Rajan I."/>
            <person name="PoliReddy D."/>
            <person name="Sugumar T."/>
            <person name="Rathinam K."/>
            <person name="Alqarawi S."/>
            <person name="Khalil A.B."/>
            <person name="Sivakumar N."/>
        </authorList>
    </citation>
    <scope>NUCLEOTIDE SEQUENCE [LARGE SCALE GENOMIC DNA]</scope>
    <source>
        <strain evidence="5 6">AK1</strain>
    </source>
</reference>
<feature type="compositionally biased region" description="Gly residues" evidence="1">
    <location>
        <begin position="785"/>
        <end position="794"/>
    </location>
</feature>
<dbReference type="OrthoDB" id="2931061at2"/>
<feature type="region of interest" description="Disordered" evidence="1">
    <location>
        <begin position="775"/>
        <end position="898"/>
    </location>
</feature>
<dbReference type="InterPro" id="IPR045401">
    <property type="entry name" value="GAP1-M"/>
</dbReference>
<keyword evidence="2" id="KW-1133">Transmembrane helix</keyword>
<evidence type="ECO:0000259" key="3">
    <source>
        <dbReference type="Pfam" id="PF20013"/>
    </source>
</evidence>
<keyword evidence="6" id="KW-1185">Reference proteome</keyword>
<feature type="compositionally biased region" description="Polar residues" evidence="1">
    <location>
        <begin position="878"/>
        <end position="898"/>
    </location>
</feature>
<evidence type="ECO:0000259" key="4">
    <source>
        <dbReference type="Pfam" id="PF20014"/>
    </source>
</evidence>
<dbReference type="InterPro" id="IPR045402">
    <property type="entry name" value="GAP1-N2"/>
</dbReference>
<evidence type="ECO:0000256" key="1">
    <source>
        <dbReference type="SAM" id="MobiDB-lite"/>
    </source>
</evidence>
<gene>
    <name evidence="5" type="ORF">I532_12669</name>
</gene>
<dbReference type="Pfam" id="PF20013">
    <property type="entry name" value="GAP1-N2"/>
    <property type="match status" value="1"/>
</dbReference>
<evidence type="ECO:0008006" key="7">
    <source>
        <dbReference type="Google" id="ProtNLM"/>
    </source>
</evidence>
<evidence type="ECO:0000256" key="2">
    <source>
        <dbReference type="SAM" id="Phobius"/>
    </source>
</evidence>
<sequence>MTRHLIEQQYYTRGRQGIFRSNEGYDTVAKSPGLDNSFIKKALHPFCVYDAPRELQEREADPREYPDALICFRAETGELVIGQSVYAGADFTGQRNTFFSHNYVIPALRRDEFCLRPRKIFGIEGFDRKHDETAGKELPSLEDIPYREGDPGDRKRALARLGVDERTFKQLLYAVMMSLSAKKKVFVSLDGEVGAAAASAKELMEILYGCLPYEMRRHIGFLTYSNEPQSKKHINVMFVQKGSIRPGAGHIDKEFLFDLPNKRIWNADLQEGEHEYLDFAWTYLNEPHVLADFYQFAEEVLAGDESGAGLRLATYYELCPLFLIEKGRMAVYEKNRAAVWQVILNYVENGQLKNKKRLQELLVGLFREEKAAVAARVLPAGELVRLIIQSGRVVEPRSKQKEMVLYLMDVLLKGRLMQPGKYLGEVYKHLAAEPEMFSLVMSTALRHEQFVKPLFEEYLAKRLEAALRIEDVLKEIGFWAEHAPEALRNPFFKEATRNKLLAQFRGSGQKTDAASQIHRFFRKSRESSDYARETLDEIDRCLLKYVNLETLSREDFEGIVELLEDKPQTFARELDLESRETYDLLMNLAALEQAEVIPPPEEFFRSFDPDEIDKQQRLLRRLLGEKLDQRSFPMVWLAFYQADSQPIHDTPYDRMLSFVHEKGGEESVYPFVQWTITERSFFHGKALAPGYRGALKRYFLEDKGQRLRDKAWRKKWYAVRNADFRRVLDEVRNESSNGLVRLFRRHTGIMVIGTALLVAGGSVGGVMLYTSKQTTPATGEAGHPASGGGTGNPGTGVSVPGSGEASNPPVRIYGPMLPAGNGTPAGDAGNAGNSGNAENTGNTGNTENTNSPGDTGKTGSAGTTKDESNAGSSGTGENGTNKSSTPKTGDGQSSPSTP</sequence>
<feature type="compositionally biased region" description="Low complexity" evidence="1">
    <location>
        <begin position="795"/>
        <end position="804"/>
    </location>
</feature>
<accession>M8D8B4</accession>
<proteinExistence type="predicted"/>
<name>M8D8B4_9BACL</name>
<comment type="caution">
    <text evidence="5">The sequence shown here is derived from an EMBL/GenBank/DDBJ whole genome shotgun (WGS) entry which is preliminary data.</text>
</comment>
<dbReference type="Pfam" id="PF20014">
    <property type="entry name" value="GAP1-M"/>
    <property type="match status" value="1"/>
</dbReference>
<keyword evidence="2" id="KW-0472">Membrane</keyword>
<evidence type="ECO:0000313" key="5">
    <source>
        <dbReference type="EMBL" id="EMT52509.1"/>
    </source>
</evidence>
<organism evidence="5 6">
    <name type="scientific">Brevibacillus borstelensis AK1</name>
    <dbReference type="NCBI Taxonomy" id="1300222"/>
    <lineage>
        <taxon>Bacteria</taxon>
        <taxon>Bacillati</taxon>
        <taxon>Bacillota</taxon>
        <taxon>Bacilli</taxon>
        <taxon>Bacillales</taxon>
        <taxon>Paenibacillaceae</taxon>
        <taxon>Brevibacillus</taxon>
    </lineage>
</organism>
<feature type="compositionally biased region" description="Low complexity" evidence="1">
    <location>
        <begin position="824"/>
        <end position="853"/>
    </location>
</feature>
<evidence type="ECO:0000313" key="6">
    <source>
        <dbReference type="Proteomes" id="UP000012081"/>
    </source>
</evidence>
<keyword evidence="2" id="KW-0812">Transmembrane</keyword>
<dbReference type="AlphaFoldDB" id="M8D8B4"/>
<feature type="domain" description="GTPase-associated protein 1 middle" evidence="4">
    <location>
        <begin position="158"/>
        <end position="260"/>
    </location>
</feature>
<dbReference type="STRING" id="1300222.I532_12669"/>
<dbReference type="Proteomes" id="UP000012081">
    <property type="component" value="Unassembled WGS sequence"/>
</dbReference>
<feature type="transmembrane region" description="Helical" evidence="2">
    <location>
        <begin position="749"/>
        <end position="769"/>
    </location>
</feature>
<protein>
    <recommendedName>
        <fullName evidence="7">Glycosyltransferase</fullName>
    </recommendedName>
</protein>